<dbReference type="EMBL" id="FMZC01000006">
    <property type="protein sequence ID" value="SDD41450.1"/>
    <property type="molecule type" value="Genomic_DNA"/>
</dbReference>
<dbReference type="PRINTS" id="PR00412">
    <property type="entry name" value="EPOXHYDRLASE"/>
</dbReference>
<evidence type="ECO:0000313" key="10">
    <source>
        <dbReference type="EMBL" id="SDD41450.1"/>
    </source>
</evidence>
<reference evidence="10 11" key="1">
    <citation type="submission" date="2016-10" db="EMBL/GenBank/DDBJ databases">
        <authorList>
            <person name="de Groot N.N."/>
        </authorList>
    </citation>
    <scope>NUCLEOTIDE SEQUENCE [LARGE SCALE GENOMIC DNA]</scope>
    <source>
        <strain evidence="10 11">DSM 16619</strain>
    </source>
</reference>
<dbReference type="PANTHER" id="PTHR11079:SF202">
    <property type="entry name" value="TRNA-SPECIFIC ADENOSINE DEAMINASE"/>
    <property type="match status" value="1"/>
</dbReference>
<evidence type="ECO:0000259" key="9">
    <source>
        <dbReference type="PROSITE" id="PS51747"/>
    </source>
</evidence>
<feature type="binding site" evidence="8">
    <location>
        <position position="58"/>
    </location>
    <ligand>
        <name>Zn(2+)</name>
        <dbReference type="ChEBI" id="CHEBI:29105"/>
        <note>catalytic</note>
    </ligand>
</feature>
<evidence type="ECO:0000256" key="3">
    <source>
        <dbReference type="ARBA" id="ARBA00022694"/>
    </source>
</evidence>
<feature type="active site" description="Proton donor" evidence="8">
    <location>
        <position position="60"/>
    </location>
</feature>
<dbReference type="AlphaFoldDB" id="A0A1G6UJ43"/>
<protein>
    <recommendedName>
        <fullName evidence="8">tRNA-specific adenosine deaminase</fullName>
        <ecNumber evidence="8">3.5.4.33</ecNumber>
    </recommendedName>
</protein>
<dbReference type="InterPro" id="IPR002125">
    <property type="entry name" value="CMP_dCMP_dom"/>
</dbReference>
<keyword evidence="6 8" id="KW-0862">Zinc</keyword>
<dbReference type="GO" id="GO:0052717">
    <property type="term" value="F:tRNA-specific adenosine-34 deaminase activity"/>
    <property type="evidence" value="ECO:0007669"/>
    <property type="project" value="UniProtKB-UniRule"/>
</dbReference>
<accession>A0A1G6UJ43</accession>
<keyword evidence="4 8" id="KW-0479">Metal-binding</keyword>
<comment type="function">
    <text evidence="8">Catalyzes the deamination of adenosine to inosine at the wobble position 34 of tRNA(Arg2).</text>
</comment>
<dbReference type="SUPFAM" id="SSF53927">
    <property type="entry name" value="Cytidine deaminase-like"/>
    <property type="match status" value="1"/>
</dbReference>
<sequence>MTLATKDDDARWMRLALAQARAAGEAGEVPVGAVVVRGGEVIATGRNAPIAGHDPTAHAEIAALRAAAAHLGNYRLDGCTLYVTLEPCAMCSGAMLHARLPRVVYGAADAKTGAAGSVVDLFAEPRLNHHTQVQRGVLAEECGALLSDFFRQRRGQRRAQALAAHPLRDDALRTPDAAFADLPGYPWAPHYMSDLPALGGLRLHYLDEGPRDAARTWLCLHGLPTGSYLYRHMLPVFAAAGDRVVVPDLIGFGRSDKPKKEAAHRFEWHRQVLIECIERLDLRHTVLVVHGWGGALGLTLPMALPGRFDGLLAMNTWLAGGQAPQPARLAAWQADCARAGRSQGGAGRWVAQACAHLSAQEQAAYDSPFPDVGFRAALRALPLTGLSALDGPERDAIARDAAAFWQNEWAGRSLLVAGTPDAALGPEAMQALHAAVRGSPPPLALAGAGHFVPEQGAEIAARAVEYFRL</sequence>
<dbReference type="STRING" id="187868.SAMN05192589_106101"/>
<dbReference type="EC" id="3.5.4.33" evidence="8"/>
<dbReference type="InterPro" id="IPR058535">
    <property type="entry name" value="MafB19-deam"/>
</dbReference>
<name>A0A1G6UJ43_9BURK</name>
<dbReference type="InterPro" id="IPR029058">
    <property type="entry name" value="AB_hydrolase_fold"/>
</dbReference>
<dbReference type="OrthoDB" id="9802676at2"/>
<evidence type="ECO:0000256" key="8">
    <source>
        <dbReference type="HAMAP-Rule" id="MF_00972"/>
    </source>
</evidence>
<dbReference type="InterPro" id="IPR000073">
    <property type="entry name" value="AB_hydrolase_1"/>
</dbReference>
<dbReference type="CDD" id="cd01285">
    <property type="entry name" value="nucleoside_deaminase"/>
    <property type="match status" value="1"/>
</dbReference>
<evidence type="ECO:0000256" key="5">
    <source>
        <dbReference type="ARBA" id="ARBA00022801"/>
    </source>
</evidence>
<comment type="cofactor">
    <cofactor evidence="8">
        <name>Zn(2+)</name>
        <dbReference type="ChEBI" id="CHEBI:29105"/>
    </cofactor>
    <text evidence="8">Binds 1 zinc ion per subunit.</text>
</comment>
<dbReference type="Pfam" id="PF14437">
    <property type="entry name" value="MafB19-deam"/>
    <property type="match status" value="1"/>
</dbReference>
<keyword evidence="11" id="KW-1185">Reference proteome</keyword>
<dbReference type="NCBIfam" id="NF008113">
    <property type="entry name" value="PRK10860.1"/>
    <property type="match status" value="1"/>
</dbReference>
<gene>
    <name evidence="8" type="primary">tadA</name>
    <name evidence="10" type="ORF">SAMN05192589_106101</name>
</gene>
<feature type="binding site" evidence="8">
    <location>
        <position position="88"/>
    </location>
    <ligand>
        <name>Zn(2+)</name>
        <dbReference type="ChEBI" id="CHEBI:29105"/>
        <note>catalytic</note>
    </ligand>
</feature>
<dbReference type="SUPFAM" id="SSF53474">
    <property type="entry name" value="alpha/beta-Hydrolases"/>
    <property type="match status" value="1"/>
</dbReference>
<evidence type="ECO:0000256" key="6">
    <source>
        <dbReference type="ARBA" id="ARBA00022833"/>
    </source>
</evidence>
<feature type="binding site" evidence="8">
    <location>
        <position position="91"/>
    </location>
    <ligand>
        <name>Zn(2+)</name>
        <dbReference type="ChEBI" id="CHEBI:29105"/>
        <note>catalytic</note>
    </ligand>
</feature>
<evidence type="ECO:0000256" key="2">
    <source>
        <dbReference type="ARBA" id="ARBA00011738"/>
    </source>
</evidence>
<dbReference type="InterPro" id="IPR000639">
    <property type="entry name" value="Epox_hydrolase-like"/>
</dbReference>
<dbReference type="Gene3D" id="3.40.140.10">
    <property type="entry name" value="Cytidine Deaminase, domain 2"/>
    <property type="match status" value="1"/>
</dbReference>
<evidence type="ECO:0000256" key="7">
    <source>
        <dbReference type="ARBA" id="ARBA00048045"/>
    </source>
</evidence>
<dbReference type="Proteomes" id="UP000198781">
    <property type="component" value="Unassembled WGS sequence"/>
</dbReference>
<evidence type="ECO:0000256" key="1">
    <source>
        <dbReference type="ARBA" id="ARBA00010669"/>
    </source>
</evidence>
<evidence type="ECO:0000313" key="11">
    <source>
        <dbReference type="Proteomes" id="UP000198781"/>
    </source>
</evidence>
<dbReference type="GO" id="GO:0008270">
    <property type="term" value="F:zinc ion binding"/>
    <property type="evidence" value="ECO:0007669"/>
    <property type="project" value="UniProtKB-UniRule"/>
</dbReference>
<dbReference type="RefSeq" id="WP_092743776.1">
    <property type="nucleotide sequence ID" value="NZ_FMZC01000006.1"/>
</dbReference>
<dbReference type="InterPro" id="IPR016192">
    <property type="entry name" value="APOBEC/CMP_deaminase_Zn-bd"/>
</dbReference>
<keyword evidence="5 8" id="KW-0378">Hydrolase</keyword>
<comment type="subunit">
    <text evidence="2 8">Homodimer.</text>
</comment>
<dbReference type="PROSITE" id="PS51747">
    <property type="entry name" value="CYT_DCMP_DEAMINASES_2"/>
    <property type="match status" value="1"/>
</dbReference>
<dbReference type="PRINTS" id="PR00111">
    <property type="entry name" value="ABHYDROLASE"/>
</dbReference>
<comment type="catalytic activity">
    <reaction evidence="7 8">
        <text>adenosine(34) in tRNA + H2O + H(+) = inosine(34) in tRNA + NH4(+)</text>
        <dbReference type="Rhea" id="RHEA:43168"/>
        <dbReference type="Rhea" id="RHEA-COMP:10373"/>
        <dbReference type="Rhea" id="RHEA-COMP:10374"/>
        <dbReference type="ChEBI" id="CHEBI:15377"/>
        <dbReference type="ChEBI" id="CHEBI:15378"/>
        <dbReference type="ChEBI" id="CHEBI:28938"/>
        <dbReference type="ChEBI" id="CHEBI:74411"/>
        <dbReference type="ChEBI" id="CHEBI:82852"/>
        <dbReference type="EC" id="3.5.4.33"/>
    </reaction>
</comment>
<dbReference type="InterPro" id="IPR028883">
    <property type="entry name" value="tRNA_aden_deaminase"/>
</dbReference>
<dbReference type="Pfam" id="PF00561">
    <property type="entry name" value="Abhydrolase_1"/>
    <property type="match status" value="1"/>
</dbReference>
<organism evidence="10 11">
    <name type="scientific">Paracidovorax valerianellae</name>
    <dbReference type="NCBI Taxonomy" id="187868"/>
    <lineage>
        <taxon>Bacteria</taxon>
        <taxon>Pseudomonadati</taxon>
        <taxon>Pseudomonadota</taxon>
        <taxon>Betaproteobacteria</taxon>
        <taxon>Burkholderiales</taxon>
        <taxon>Comamonadaceae</taxon>
        <taxon>Paracidovorax</taxon>
    </lineage>
</organism>
<dbReference type="HAMAP" id="MF_00972">
    <property type="entry name" value="tRNA_aden_deaminase"/>
    <property type="match status" value="1"/>
</dbReference>
<proteinExistence type="inferred from homology"/>
<evidence type="ECO:0000256" key="4">
    <source>
        <dbReference type="ARBA" id="ARBA00022723"/>
    </source>
</evidence>
<comment type="similarity">
    <text evidence="1">Belongs to the cytidine and deoxycytidylate deaminase family. ADAT2 subfamily.</text>
</comment>
<dbReference type="PANTHER" id="PTHR11079">
    <property type="entry name" value="CYTOSINE DEAMINASE FAMILY MEMBER"/>
    <property type="match status" value="1"/>
</dbReference>
<dbReference type="Gene3D" id="3.40.50.1820">
    <property type="entry name" value="alpha/beta hydrolase"/>
    <property type="match status" value="1"/>
</dbReference>
<dbReference type="FunFam" id="3.40.140.10:FF:000005">
    <property type="entry name" value="tRNA-specific adenosine deaminase"/>
    <property type="match status" value="1"/>
</dbReference>
<feature type="domain" description="CMP/dCMP-type deaminase" evidence="9">
    <location>
        <begin position="7"/>
        <end position="134"/>
    </location>
</feature>
<dbReference type="PROSITE" id="PS00903">
    <property type="entry name" value="CYT_DCMP_DEAMINASES_1"/>
    <property type="match status" value="1"/>
</dbReference>
<dbReference type="InterPro" id="IPR016193">
    <property type="entry name" value="Cytidine_deaminase-like"/>
</dbReference>
<dbReference type="GO" id="GO:0002100">
    <property type="term" value="P:tRNA wobble adenosine to inosine editing"/>
    <property type="evidence" value="ECO:0007669"/>
    <property type="project" value="UniProtKB-UniRule"/>
</dbReference>
<keyword evidence="3 8" id="KW-0819">tRNA processing</keyword>